<dbReference type="SUPFAM" id="SSF88713">
    <property type="entry name" value="Glycoside hydrolase/deacetylase"/>
    <property type="match status" value="1"/>
</dbReference>
<dbReference type="AlphaFoldDB" id="A0A4Y4DVK1"/>
<keyword evidence="6" id="KW-1185">Reference proteome</keyword>
<dbReference type="GO" id="GO:0016810">
    <property type="term" value="F:hydrolase activity, acting on carbon-nitrogen (but not peptide) bonds"/>
    <property type="evidence" value="ECO:0007669"/>
    <property type="project" value="InterPro"/>
</dbReference>
<dbReference type="Proteomes" id="UP000316612">
    <property type="component" value="Unassembled WGS sequence"/>
</dbReference>
<feature type="compositionally biased region" description="Polar residues" evidence="3">
    <location>
        <begin position="246"/>
        <end position="267"/>
    </location>
</feature>
<dbReference type="CDD" id="cd10954">
    <property type="entry name" value="CE4_CtAXE_like"/>
    <property type="match status" value="1"/>
</dbReference>
<protein>
    <recommendedName>
        <fullName evidence="4">NodB homology domain-containing protein</fullName>
    </recommendedName>
</protein>
<evidence type="ECO:0000259" key="4">
    <source>
        <dbReference type="PROSITE" id="PS51677"/>
    </source>
</evidence>
<dbReference type="GO" id="GO:0005975">
    <property type="term" value="P:carbohydrate metabolic process"/>
    <property type="evidence" value="ECO:0007669"/>
    <property type="project" value="InterPro"/>
</dbReference>
<evidence type="ECO:0000313" key="6">
    <source>
        <dbReference type="Proteomes" id="UP000316612"/>
    </source>
</evidence>
<dbReference type="PROSITE" id="PS51677">
    <property type="entry name" value="NODB"/>
    <property type="match status" value="1"/>
</dbReference>
<evidence type="ECO:0000313" key="5">
    <source>
        <dbReference type="EMBL" id="GED07460.1"/>
    </source>
</evidence>
<dbReference type="Gene3D" id="3.20.20.370">
    <property type="entry name" value="Glycoside hydrolase/deacetylase"/>
    <property type="match status" value="1"/>
</dbReference>
<dbReference type="PANTHER" id="PTHR10587:SF133">
    <property type="entry name" value="CHITIN DEACETYLASE 1-RELATED"/>
    <property type="match status" value="1"/>
</dbReference>
<evidence type="ECO:0000256" key="1">
    <source>
        <dbReference type="ARBA" id="ARBA00022723"/>
    </source>
</evidence>
<dbReference type="EMBL" id="BJNY01000020">
    <property type="protein sequence ID" value="GED07460.1"/>
    <property type="molecule type" value="Genomic_DNA"/>
</dbReference>
<feature type="region of interest" description="Disordered" evidence="3">
    <location>
        <begin position="237"/>
        <end position="267"/>
    </location>
</feature>
<comment type="caution">
    <text evidence="5">The sequence shown here is derived from an EMBL/GenBank/DDBJ whole genome shotgun (WGS) entry which is preliminary data.</text>
</comment>
<keyword evidence="2" id="KW-0378">Hydrolase</keyword>
<feature type="domain" description="NodB homology" evidence="4">
    <location>
        <begin position="48"/>
        <end position="221"/>
    </location>
</feature>
<sequence length="267" mass="28657">MSTILSGAVACAVGLSLLTGCSSSTPDPAGDAAPAETTQSAPDCTVEKCVALTFDDGPGKFTNKLLDELAQAHAPATFFMVGQNVSKYPDAVKRMVAEGHELGSHTWDHADITKLTKEKIEHEVQWTEQAIEKASGEKPTVLRPPYGSHGVVYDRLIPYPLVLWDVDTLDWKYLNAQKTVETAMKEVKPGSIILMHDIHETSVQAVPDLVSKLTEAGYKLVTVQQLFNDADFEAGKAYMEGPHPAGTSTSGQSTDQEPSDGAQSPTS</sequence>
<reference evidence="5 6" key="1">
    <citation type="submission" date="2019-06" db="EMBL/GenBank/DDBJ databases">
        <title>Whole genome shotgun sequence of Glutamicibacter uratoxydans NBRC 15515.</title>
        <authorList>
            <person name="Hosoyama A."/>
            <person name="Uohara A."/>
            <person name="Ohji S."/>
            <person name="Ichikawa N."/>
        </authorList>
    </citation>
    <scope>NUCLEOTIDE SEQUENCE [LARGE SCALE GENOMIC DNA]</scope>
    <source>
        <strain evidence="5 6">NBRC 15515</strain>
    </source>
</reference>
<name>A0A4Y4DVK1_GLUUR</name>
<dbReference type="GO" id="GO:0016020">
    <property type="term" value="C:membrane"/>
    <property type="evidence" value="ECO:0007669"/>
    <property type="project" value="TreeGrafter"/>
</dbReference>
<proteinExistence type="predicted"/>
<dbReference type="GO" id="GO:0046872">
    <property type="term" value="F:metal ion binding"/>
    <property type="evidence" value="ECO:0007669"/>
    <property type="project" value="UniProtKB-KW"/>
</dbReference>
<dbReference type="InterPro" id="IPR050248">
    <property type="entry name" value="Polysacc_deacetylase_ArnD"/>
</dbReference>
<organism evidence="5 6">
    <name type="scientific">Glutamicibacter uratoxydans</name>
    <name type="common">Arthrobacter uratoxydans</name>
    <dbReference type="NCBI Taxonomy" id="43667"/>
    <lineage>
        <taxon>Bacteria</taxon>
        <taxon>Bacillati</taxon>
        <taxon>Actinomycetota</taxon>
        <taxon>Actinomycetes</taxon>
        <taxon>Micrococcales</taxon>
        <taxon>Micrococcaceae</taxon>
        <taxon>Glutamicibacter</taxon>
    </lineage>
</organism>
<dbReference type="Pfam" id="PF01522">
    <property type="entry name" value="Polysacc_deac_1"/>
    <property type="match status" value="1"/>
</dbReference>
<dbReference type="InterPro" id="IPR011330">
    <property type="entry name" value="Glyco_hydro/deAcase_b/a-brl"/>
</dbReference>
<gene>
    <name evidence="5" type="ORF">AUR04nite_29920</name>
</gene>
<evidence type="ECO:0000256" key="2">
    <source>
        <dbReference type="ARBA" id="ARBA00022801"/>
    </source>
</evidence>
<keyword evidence="1" id="KW-0479">Metal-binding</keyword>
<dbReference type="InterPro" id="IPR002509">
    <property type="entry name" value="NODB_dom"/>
</dbReference>
<accession>A0A4Y4DVK1</accession>
<evidence type="ECO:0000256" key="3">
    <source>
        <dbReference type="SAM" id="MobiDB-lite"/>
    </source>
</evidence>
<dbReference type="PANTHER" id="PTHR10587">
    <property type="entry name" value="GLYCOSYL TRANSFERASE-RELATED"/>
    <property type="match status" value="1"/>
</dbReference>